<protein>
    <recommendedName>
        <fullName evidence="4">SIAH-type domain-containing protein</fullName>
    </recommendedName>
</protein>
<evidence type="ECO:0000313" key="3">
    <source>
        <dbReference type="Proteomes" id="UP001054889"/>
    </source>
</evidence>
<comment type="caution">
    <text evidence="2">The sequence shown here is derived from an EMBL/GenBank/DDBJ whole genome shotgun (WGS) entry which is preliminary data.</text>
</comment>
<dbReference type="InterPro" id="IPR052088">
    <property type="entry name" value="E3_ubiquitin-ligase_SINA"/>
</dbReference>
<dbReference type="AlphaFoldDB" id="A0AAV5FP05"/>
<accession>A0AAV5FP05</accession>
<sequence>MEMADQGPSRQSARRLEVDDDTSSNTSRKRACRLIRPPPTLPQQQQRERDLLLITSEQQGSATCHPNVFIVGFVGQLRHQERDSGSENAAGVLDCRVCFQPRPTTRQGSPRPCVPCGCPDDEACGFVGSMAALLDHIAAAHDWPCIAETSPAGSFIFVDHRDGMKIVTQVRATAEHMLVLNVMRTPLGRAVYAFCVHPHPAATVDELFLQYSCVNFGSYHWYDQMSQAKTACTDLISNRAASADSSEYFQLLLPRTLPRNSTGVIGFMVQPSARSN</sequence>
<gene>
    <name evidence="2" type="primary">gb24839</name>
    <name evidence="2" type="ORF">PR202_gb24839</name>
</gene>
<dbReference type="EMBL" id="BQKI01000088">
    <property type="protein sequence ID" value="GJN36016.1"/>
    <property type="molecule type" value="Genomic_DNA"/>
</dbReference>
<keyword evidence="3" id="KW-1185">Reference proteome</keyword>
<dbReference type="PANTHER" id="PTHR10315:SF83">
    <property type="entry name" value="RING-TYPE E3 UBIQUITIN TRANSFERASE"/>
    <property type="match status" value="1"/>
</dbReference>
<proteinExistence type="predicted"/>
<dbReference type="GO" id="GO:0005737">
    <property type="term" value="C:cytoplasm"/>
    <property type="evidence" value="ECO:0007669"/>
    <property type="project" value="TreeGrafter"/>
</dbReference>
<feature type="region of interest" description="Disordered" evidence="1">
    <location>
        <begin position="1"/>
        <end position="46"/>
    </location>
</feature>
<evidence type="ECO:0000313" key="2">
    <source>
        <dbReference type="EMBL" id="GJN36016.1"/>
    </source>
</evidence>
<evidence type="ECO:0008006" key="4">
    <source>
        <dbReference type="Google" id="ProtNLM"/>
    </source>
</evidence>
<reference evidence="2" key="1">
    <citation type="journal article" date="2018" name="DNA Res.">
        <title>Multiple hybrid de novo genome assembly of finger millet, an orphan allotetraploid crop.</title>
        <authorList>
            <person name="Hatakeyama M."/>
            <person name="Aluri S."/>
            <person name="Balachadran M.T."/>
            <person name="Sivarajan S.R."/>
            <person name="Patrignani A."/>
            <person name="Gruter S."/>
            <person name="Poveda L."/>
            <person name="Shimizu-Inatsugi R."/>
            <person name="Baeten J."/>
            <person name="Francoijs K.J."/>
            <person name="Nataraja K.N."/>
            <person name="Reddy Y.A.N."/>
            <person name="Phadnis S."/>
            <person name="Ravikumar R.L."/>
            <person name="Schlapbach R."/>
            <person name="Sreeman S.M."/>
            <person name="Shimizu K.K."/>
        </authorList>
    </citation>
    <scope>NUCLEOTIDE SEQUENCE</scope>
</reference>
<dbReference type="Proteomes" id="UP001054889">
    <property type="component" value="Unassembled WGS sequence"/>
</dbReference>
<dbReference type="GO" id="GO:0061630">
    <property type="term" value="F:ubiquitin protein ligase activity"/>
    <property type="evidence" value="ECO:0007669"/>
    <property type="project" value="TreeGrafter"/>
</dbReference>
<organism evidence="2 3">
    <name type="scientific">Eleusine coracana subsp. coracana</name>
    <dbReference type="NCBI Taxonomy" id="191504"/>
    <lineage>
        <taxon>Eukaryota</taxon>
        <taxon>Viridiplantae</taxon>
        <taxon>Streptophyta</taxon>
        <taxon>Embryophyta</taxon>
        <taxon>Tracheophyta</taxon>
        <taxon>Spermatophyta</taxon>
        <taxon>Magnoliopsida</taxon>
        <taxon>Liliopsida</taxon>
        <taxon>Poales</taxon>
        <taxon>Poaceae</taxon>
        <taxon>PACMAD clade</taxon>
        <taxon>Chloridoideae</taxon>
        <taxon>Cynodonteae</taxon>
        <taxon>Eleusininae</taxon>
        <taxon>Eleusine</taxon>
    </lineage>
</organism>
<reference evidence="2" key="2">
    <citation type="submission" date="2021-12" db="EMBL/GenBank/DDBJ databases">
        <title>Resequencing data analysis of finger millet.</title>
        <authorList>
            <person name="Hatakeyama M."/>
            <person name="Aluri S."/>
            <person name="Balachadran M.T."/>
            <person name="Sivarajan S.R."/>
            <person name="Poveda L."/>
            <person name="Shimizu-Inatsugi R."/>
            <person name="Schlapbach R."/>
            <person name="Sreeman S.M."/>
            <person name="Shimizu K.K."/>
        </authorList>
    </citation>
    <scope>NUCLEOTIDE SEQUENCE</scope>
</reference>
<dbReference type="SUPFAM" id="SSF49599">
    <property type="entry name" value="TRAF domain-like"/>
    <property type="match status" value="1"/>
</dbReference>
<evidence type="ECO:0000256" key="1">
    <source>
        <dbReference type="SAM" id="MobiDB-lite"/>
    </source>
</evidence>
<dbReference type="PANTHER" id="PTHR10315">
    <property type="entry name" value="E3 UBIQUITIN PROTEIN LIGASE SIAH"/>
    <property type="match status" value="1"/>
</dbReference>
<name>A0AAV5FP05_ELECO</name>